<sequence length="141" mass="15785">MTTLPIRVYYEDTDVSGVVYHANYLRYFERARTEWLRGLGLGQERLMAELGVAFTVAGMEIDFRLPARLDDALQVRSEVVQVRRASLVFEQTLVRPPETAVLTRARVRVGCVDAKRFRPMALPAELQAAIAAAQEPPAAPV</sequence>
<accession>A0A969WGC2</accession>
<keyword evidence="4" id="KW-1185">Reference proteome</keyword>
<evidence type="ECO:0000256" key="2">
    <source>
        <dbReference type="ARBA" id="ARBA00022801"/>
    </source>
</evidence>
<organism evidence="3 4">
    <name type="scientific">Solimonas marina</name>
    <dbReference type="NCBI Taxonomy" id="2714601"/>
    <lineage>
        <taxon>Bacteria</taxon>
        <taxon>Pseudomonadati</taxon>
        <taxon>Pseudomonadota</taxon>
        <taxon>Gammaproteobacteria</taxon>
        <taxon>Nevskiales</taxon>
        <taxon>Nevskiaceae</taxon>
        <taxon>Solimonas</taxon>
    </lineage>
</organism>
<protein>
    <submittedName>
        <fullName evidence="3">Tol-pal system-associated acyl-CoA thioesterase</fullName>
    </submittedName>
</protein>
<dbReference type="CDD" id="cd00586">
    <property type="entry name" value="4HBT"/>
    <property type="match status" value="1"/>
</dbReference>
<dbReference type="Pfam" id="PF13279">
    <property type="entry name" value="4HBT_2"/>
    <property type="match status" value="1"/>
</dbReference>
<dbReference type="Proteomes" id="UP000653472">
    <property type="component" value="Unassembled WGS sequence"/>
</dbReference>
<dbReference type="InterPro" id="IPR008272">
    <property type="entry name" value="HB-CoA_thioesterase_AS"/>
</dbReference>
<dbReference type="GO" id="GO:0047617">
    <property type="term" value="F:fatty acyl-CoA hydrolase activity"/>
    <property type="evidence" value="ECO:0007669"/>
    <property type="project" value="TreeGrafter"/>
</dbReference>
<dbReference type="NCBIfam" id="TIGR00051">
    <property type="entry name" value="YbgC/FadM family acyl-CoA thioesterase"/>
    <property type="match status" value="1"/>
</dbReference>
<evidence type="ECO:0000313" key="4">
    <source>
        <dbReference type="Proteomes" id="UP000653472"/>
    </source>
</evidence>
<dbReference type="PANTHER" id="PTHR31793">
    <property type="entry name" value="4-HYDROXYBENZOYL-COA THIOESTERASE FAMILY MEMBER"/>
    <property type="match status" value="1"/>
</dbReference>
<name>A0A969WGC2_9GAMM</name>
<gene>
    <name evidence="3" type="primary">ybgC</name>
    <name evidence="3" type="ORF">G7Y82_17845</name>
</gene>
<dbReference type="NCBIfam" id="TIGR02799">
    <property type="entry name" value="thio_ybgC"/>
    <property type="match status" value="1"/>
</dbReference>
<reference evidence="3" key="1">
    <citation type="submission" date="2020-03" db="EMBL/GenBank/DDBJ databases">
        <title>Solimonas marina sp. nov., isolated from deep seawater of the Pacific Ocean.</title>
        <authorList>
            <person name="Liu X."/>
            <person name="Lai Q."/>
            <person name="Sun F."/>
            <person name="Gai Y."/>
            <person name="Li G."/>
            <person name="Shao Z."/>
        </authorList>
    </citation>
    <scope>NUCLEOTIDE SEQUENCE</scope>
    <source>
        <strain evidence="3">C16B3</strain>
    </source>
</reference>
<dbReference type="EMBL" id="JAAVXB010000012">
    <property type="protein sequence ID" value="NKF24180.1"/>
    <property type="molecule type" value="Genomic_DNA"/>
</dbReference>
<dbReference type="PIRSF" id="PIRSF003230">
    <property type="entry name" value="YbgC"/>
    <property type="match status" value="1"/>
</dbReference>
<dbReference type="AlphaFoldDB" id="A0A969WGC2"/>
<dbReference type="Gene3D" id="3.10.129.10">
    <property type="entry name" value="Hotdog Thioesterase"/>
    <property type="match status" value="1"/>
</dbReference>
<dbReference type="InterPro" id="IPR014166">
    <property type="entry name" value="Tol-Pal_acyl-CoA_thioesterase"/>
</dbReference>
<dbReference type="PROSITE" id="PS01328">
    <property type="entry name" value="4HBCOA_THIOESTERASE"/>
    <property type="match status" value="1"/>
</dbReference>
<dbReference type="InterPro" id="IPR006684">
    <property type="entry name" value="YbgC/YbaW"/>
</dbReference>
<comment type="similarity">
    <text evidence="1">Belongs to the 4-hydroxybenzoyl-CoA thioesterase family.</text>
</comment>
<keyword evidence="2" id="KW-0378">Hydrolase</keyword>
<dbReference type="RefSeq" id="WP_168149508.1">
    <property type="nucleotide sequence ID" value="NZ_JAAVXB010000012.1"/>
</dbReference>
<dbReference type="SUPFAM" id="SSF54637">
    <property type="entry name" value="Thioesterase/thiol ester dehydrase-isomerase"/>
    <property type="match status" value="1"/>
</dbReference>
<dbReference type="InterPro" id="IPR050563">
    <property type="entry name" value="4-hydroxybenzoyl-CoA_TE"/>
</dbReference>
<proteinExistence type="inferred from homology"/>
<evidence type="ECO:0000313" key="3">
    <source>
        <dbReference type="EMBL" id="NKF24180.1"/>
    </source>
</evidence>
<dbReference type="InterPro" id="IPR029069">
    <property type="entry name" value="HotDog_dom_sf"/>
</dbReference>
<dbReference type="PANTHER" id="PTHR31793:SF37">
    <property type="entry name" value="ACYL-COA THIOESTER HYDROLASE YBGC"/>
    <property type="match status" value="1"/>
</dbReference>
<comment type="caution">
    <text evidence="3">The sequence shown here is derived from an EMBL/GenBank/DDBJ whole genome shotgun (WGS) entry which is preliminary data.</text>
</comment>
<dbReference type="FunFam" id="3.10.129.10:FF:000004">
    <property type="entry name" value="Tol-pal system-associated acyl-CoA thioesterase"/>
    <property type="match status" value="1"/>
</dbReference>
<evidence type="ECO:0000256" key="1">
    <source>
        <dbReference type="ARBA" id="ARBA00005953"/>
    </source>
</evidence>